<dbReference type="RefSeq" id="WP_219877189.1">
    <property type="nucleotide sequence ID" value="NZ_JAHYXK010000006.1"/>
</dbReference>
<evidence type="ECO:0000256" key="2">
    <source>
        <dbReference type="SAM" id="SignalP"/>
    </source>
</evidence>
<gene>
    <name evidence="3" type="ORF">K0O23_09515</name>
</gene>
<dbReference type="EMBL" id="JAHYXK010000006">
    <property type="protein sequence ID" value="MBW7467307.1"/>
    <property type="molecule type" value="Genomic_DNA"/>
</dbReference>
<evidence type="ECO:0000313" key="4">
    <source>
        <dbReference type="Proteomes" id="UP000813018"/>
    </source>
</evidence>
<proteinExistence type="predicted"/>
<accession>A0ABS7CV06</accession>
<keyword evidence="2" id="KW-0732">Signal</keyword>
<dbReference type="PROSITE" id="PS51257">
    <property type="entry name" value="PROKAR_LIPOPROTEIN"/>
    <property type="match status" value="1"/>
</dbReference>
<dbReference type="Proteomes" id="UP000813018">
    <property type="component" value="Unassembled WGS sequence"/>
</dbReference>
<evidence type="ECO:0008006" key="5">
    <source>
        <dbReference type="Google" id="ProtNLM"/>
    </source>
</evidence>
<organism evidence="3 4">
    <name type="scientific">Pontibacter aydingkolensis</name>
    <dbReference type="NCBI Taxonomy" id="1911536"/>
    <lineage>
        <taxon>Bacteria</taxon>
        <taxon>Pseudomonadati</taxon>
        <taxon>Bacteroidota</taxon>
        <taxon>Cytophagia</taxon>
        <taxon>Cytophagales</taxon>
        <taxon>Hymenobacteraceae</taxon>
        <taxon>Pontibacter</taxon>
    </lineage>
</organism>
<feature type="chain" id="PRO_5047134020" description="LTXXQ motif family protein" evidence="2">
    <location>
        <begin position="24"/>
        <end position="206"/>
    </location>
</feature>
<name>A0ABS7CV06_9BACT</name>
<reference evidence="3 4" key="1">
    <citation type="journal article" date="2016" name="Int. J. Syst. Evol. Microbiol.">
        <title>Pontibacter aydingkolensis sp. nov., isolated from soil of a salt lake.</title>
        <authorList>
            <person name="Osman G."/>
            <person name="Zhang T."/>
            <person name="Lou K."/>
            <person name="Gao Y."/>
            <person name="Chang W."/>
            <person name="Lin Q."/>
            <person name="Yang H.M."/>
            <person name="Huo X.D."/>
            <person name="Wang N."/>
        </authorList>
    </citation>
    <scope>NUCLEOTIDE SEQUENCE [LARGE SCALE GENOMIC DNA]</scope>
    <source>
        <strain evidence="3 4">KACC 19255</strain>
    </source>
</reference>
<feature type="signal peptide" evidence="2">
    <location>
        <begin position="1"/>
        <end position="23"/>
    </location>
</feature>
<protein>
    <recommendedName>
        <fullName evidence="5">LTXXQ motif family protein</fullName>
    </recommendedName>
</protein>
<keyword evidence="4" id="KW-1185">Reference proteome</keyword>
<comment type="caution">
    <text evidence="3">The sequence shown here is derived from an EMBL/GenBank/DDBJ whole genome shotgun (WGS) entry which is preliminary data.</text>
</comment>
<evidence type="ECO:0000313" key="3">
    <source>
        <dbReference type="EMBL" id="MBW7467307.1"/>
    </source>
</evidence>
<evidence type="ECO:0000256" key="1">
    <source>
        <dbReference type="SAM" id="Coils"/>
    </source>
</evidence>
<keyword evidence="1" id="KW-0175">Coiled coil</keyword>
<feature type="coiled-coil region" evidence="1">
    <location>
        <begin position="113"/>
        <end position="169"/>
    </location>
</feature>
<sequence length="206" mass="24057">MRNQKLTFGVLAMSVLLTFSACQKDNAIKPVVEEAALEFESEVYQLPDIDDLENPVVTGDTETTLFSTQTSNNTVSPERRLSYILKQLRLDENQRRAVRAYVEQHAVCIEEHRSKVQEMHQQLLRKANAAREDYIMAYKAGRITKPELDEKLKALQGKLREEIQKLEQKQFHIRIMRKCRAELFTNIASVLNPEQKHKFRRWVQSL</sequence>